<evidence type="ECO:0008006" key="3">
    <source>
        <dbReference type="Google" id="ProtNLM"/>
    </source>
</evidence>
<dbReference type="EMBL" id="QKQS01000023">
    <property type="protein sequence ID" value="PZA10425.1"/>
    <property type="molecule type" value="Genomic_DNA"/>
</dbReference>
<sequence length="179" mass="19893">MPDLMHSELTMSGPEQSLLAGALLGAGLPIEAHRHLELAGRDYQSEALAEQHLREAHLLAPDHAAVLIGLYRFYFYKGRLGEALEVAQACLCKAARDNGLATDWRKVRRGDAEFSSYSAVLPRFYLFALKAYAYLQMRLGQLDEGHAAVEKLLELDPTDKVGAAVLLDVWRRIGQDDDD</sequence>
<dbReference type="AlphaFoldDB" id="A0A323UC44"/>
<organism evidence="1 2">
    <name type="scientific">Rhodopseudomonas palustris</name>
    <dbReference type="NCBI Taxonomy" id="1076"/>
    <lineage>
        <taxon>Bacteria</taxon>
        <taxon>Pseudomonadati</taxon>
        <taxon>Pseudomonadota</taxon>
        <taxon>Alphaproteobacteria</taxon>
        <taxon>Hyphomicrobiales</taxon>
        <taxon>Nitrobacteraceae</taxon>
        <taxon>Rhodopseudomonas</taxon>
    </lineage>
</organism>
<protein>
    <recommendedName>
        <fullName evidence="3">Tetratricopeptide repeat protein</fullName>
    </recommendedName>
</protein>
<dbReference type="SUPFAM" id="SSF48452">
    <property type="entry name" value="TPR-like"/>
    <property type="match status" value="1"/>
</dbReference>
<accession>A0A323UC44</accession>
<gene>
    <name evidence="1" type="ORF">DNX69_13710</name>
</gene>
<dbReference type="Proteomes" id="UP000248134">
    <property type="component" value="Unassembled WGS sequence"/>
</dbReference>
<reference evidence="1 2" key="1">
    <citation type="submission" date="2018-06" db="EMBL/GenBank/DDBJ databases">
        <title>Draft Whole-Genome Sequence of the purple photosynthetic bacterium Rhodospeudomonas palustris XCP.</title>
        <authorList>
            <person name="Rayyan A."/>
            <person name="Meyer T.E."/>
            <person name="Kyndt J.A."/>
        </authorList>
    </citation>
    <scope>NUCLEOTIDE SEQUENCE [LARGE SCALE GENOMIC DNA]</scope>
    <source>
        <strain evidence="1 2">XCP</strain>
    </source>
</reference>
<dbReference type="InterPro" id="IPR011990">
    <property type="entry name" value="TPR-like_helical_dom_sf"/>
</dbReference>
<proteinExistence type="predicted"/>
<name>A0A323UC44_RHOPL</name>
<dbReference type="RefSeq" id="WP_110786527.1">
    <property type="nucleotide sequence ID" value="NZ_QKQS01000023.1"/>
</dbReference>
<comment type="caution">
    <text evidence="1">The sequence shown here is derived from an EMBL/GenBank/DDBJ whole genome shotgun (WGS) entry which is preliminary data.</text>
</comment>
<dbReference type="OrthoDB" id="192577at2"/>
<evidence type="ECO:0000313" key="1">
    <source>
        <dbReference type="EMBL" id="PZA10425.1"/>
    </source>
</evidence>
<evidence type="ECO:0000313" key="2">
    <source>
        <dbReference type="Proteomes" id="UP000248134"/>
    </source>
</evidence>
<dbReference type="Gene3D" id="1.25.40.10">
    <property type="entry name" value="Tetratricopeptide repeat domain"/>
    <property type="match status" value="1"/>
</dbReference>